<dbReference type="GO" id="GO:0006364">
    <property type="term" value="P:rRNA processing"/>
    <property type="evidence" value="ECO:0007669"/>
    <property type="project" value="UniProtKB-KW"/>
</dbReference>
<evidence type="ECO:0000256" key="9">
    <source>
        <dbReference type="ARBA" id="ARBA00022553"/>
    </source>
</evidence>
<comment type="subcellular location">
    <subcellularLocation>
        <location evidence="2">Chromosome</location>
    </subcellularLocation>
    <subcellularLocation>
        <location evidence="3">Nucleus</location>
        <location evidence="3">Nucleolus</location>
    </subcellularLocation>
</comment>
<comment type="function">
    <text evidence="13">Required for proper chromosome segregation during mitosis and error-free mitotic progression.</text>
</comment>
<comment type="function">
    <text evidence="1">Involved in nucleolar integrity and required for processing of the pre-rRNA for the 60S ribosome subunit.</text>
</comment>
<feature type="compositionally biased region" description="Basic and acidic residues" evidence="14">
    <location>
        <begin position="780"/>
        <end position="793"/>
    </location>
</feature>
<evidence type="ECO:0000256" key="1">
    <source>
        <dbReference type="ARBA" id="ARBA00004090"/>
    </source>
</evidence>
<evidence type="ECO:0000256" key="11">
    <source>
        <dbReference type="ARBA" id="ARBA00023054"/>
    </source>
</evidence>
<dbReference type="PANTHER" id="PTHR13557:SF1">
    <property type="entry name" value="COILED-COIL DOMAIN-CONTAINING PROTEIN 86"/>
    <property type="match status" value="1"/>
</dbReference>
<dbReference type="Pfam" id="PF02178">
    <property type="entry name" value="AT_hook"/>
    <property type="match status" value="2"/>
</dbReference>
<accession>A0AAE1UAN9</accession>
<protein>
    <recommendedName>
        <fullName evidence="5">Coiled-coil domain-containing protein 86</fullName>
    </recommendedName>
</protein>
<proteinExistence type="inferred from homology"/>
<feature type="compositionally biased region" description="Basic and acidic residues" evidence="14">
    <location>
        <begin position="483"/>
        <end position="499"/>
    </location>
</feature>
<sequence>MVQTRKRGAIDDEQSPPRTPRSKSTKIGNNEKLEGNKTTSPDDQPANKRRSVSSSSSQDTNKSSALQTVVSKKITSGVSDEGVCSPRPLRQSSRRLSAMGGESLPDLNLPSTPSKRSAPANVVTDAATPSKRSTRNNRDVQEFLSLQTAEKSSIKRSRGRPRKNVVEVNEDSDDTSNAAEKSPIKSNRGRPRKNVVEVDEDSDDTSNAAEKSPIKSNRGRPRKNYVEVDTDSETSNSDEEMDKATKLNSVKKKSLSEATILEAGNETPKKRNVSLWNTVLNSGLMPVVSLVRADTPTRASTRRRSVINSDAAEEVNTPTKTRARRTSIVDVEDTPTKQAANRKSVMEAEFQTPTKQSTRGRRKSITVEDPLVNENTPTRRSTRRNSITVEDPLISENRPTPTRRSTRRSSIIDLTEEPVKMEDTPTRRSSRRKSIIEIEVQTPTRSSTRRKSSDVMLEVPLKMDIGTPTRRTSARGQSLVGNDSKDVNKDVTPDKKSHISTDILEEDSDTSDTSVFIPSGTTRTGNKSTPVPLTPVRRSRRRSGGLEVESEFKDSGNSGNSLLVNETTVTVDENDSGKVLPVIEEEVETSFTENSETEVLCVGNEKSVETTKVNSPITQKVKVSDMSSKDKVKQSPSKDKMSKSPIQCEGELELKLDEDSSSEGNLEVVVVPNETITPDQNCTDNNNEKIVAQKNQDEEIVDNVTALTCTVDNVTPVKGQKYNQEELPDLINPDKSIQSKSKSPKSIILQSTENRTNKPANDNDKENEPVIADQTVSTTDDLKKDSCKVKEGGEAETEITEPTVALDDLPTSTTTTSNNLHVPAVTENLENNDSNKTNTQTNKTEVIKELTDIEMKLVQIKSIPRGLPESGRFWKSEKNRFSSIMKNNTGMRSWNKKMQRKKEREEVMAKFAAIESEKQQKKEKLKERQKFNKIRREENERKSEIVQVIKDSRKVKKMKKKQLRYISTRDTTNM</sequence>
<dbReference type="SMART" id="SM00384">
    <property type="entry name" value="AT_hook"/>
    <property type="match status" value="3"/>
</dbReference>
<evidence type="ECO:0000313" key="16">
    <source>
        <dbReference type="Proteomes" id="UP001292094"/>
    </source>
</evidence>
<dbReference type="InterPro" id="IPR005579">
    <property type="entry name" value="Cgr1-like"/>
</dbReference>
<feature type="compositionally biased region" description="Basic residues" evidence="14">
    <location>
        <begin position="154"/>
        <end position="163"/>
    </location>
</feature>
<evidence type="ECO:0000256" key="10">
    <source>
        <dbReference type="ARBA" id="ARBA00022934"/>
    </source>
</evidence>
<evidence type="ECO:0000256" key="5">
    <source>
        <dbReference type="ARBA" id="ARBA00016738"/>
    </source>
</evidence>
<keyword evidence="11" id="KW-0175">Coiled coil</keyword>
<evidence type="ECO:0000256" key="6">
    <source>
        <dbReference type="ARBA" id="ARBA00022454"/>
    </source>
</evidence>
<evidence type="ECO:0000256" key="14">
    <source>
        <dbReference type="SAM" id="MobiDB-lite"/>
    </source>
</evidence>
<feature type="region of interest" description="Disordered" evidence="14">
    <location>
        <begin position="725"/>
        <end position="797"/>
    </location>
</feature>
<evidence type="ECO:0000256" key="7">
    <source>
        <dbReference type="ARBA" id="ARBA00022517"/>
    </source>
</evidence>
<gene>
    <name evidence="15" type="ORF">Pmani_012009</name>
</gene>
<keyword evidence="10" id="KW-0164">Citrullination</keyword>
<dbReference type="Pfam" id="PF03879">
    <property type="entry name" value="Cgr1"/>
    <property type="match status" value="1"/>
</dbReference>
<organism evidence="15 16">
    <name type="scientific">Petrolisthes manimaculis</name>
    <dbReference type="NCBI Taxonomy" id="1843537"/>
    <lineage>
        <taxon>Eukaryota</taxon>
        <taxon>Metazoa</taxon>
        <taxon>Ecdysozoa</taxon>
        <taxon>Arthropoda</taxon>
        <taxon>Crustacea</taxon>
        <taxon>Multicrustacea</taxon>
        <taxon>Malacostraca</taxon>
        <taxon>Eumalacostraca</taxon>
        <taxon>Eucarida</taxon>
        <taxon>Decapoda</taxon>
        <taxon>Pleocyemata</taxon>
        <taxon>Anomura</taxon>
        <taxon>Galatheoidea</taxon>
        <taxon>Porcellanidae</taxon>
        <taxon>Petrolisthes</taxon>
    </lineage>
</organism>
<feature type="region of interest" description="Disordered" evidence="14">
    <location>
        <begin position="621"/>
        <end position="645"/>
    </location>
</feature>
<keyword evidence="7" id="KW-0690">Ribosome biogenesis</keyword>
<feature type="compositionally biased region" description="Polar residues" evidence="14">
    <location>
        <begin position="469"/>
        <end position="481"/>
    </location>
</feature>
<keyword evidence="6" id="KW-0158">Chromosome</keyword>
<dbReference type="Proteomes" id="UP001292094">
    <property type="component" value="Unassembled WGS sequence"/>
</dbReference>
<dbReference type="InterPro" id="IPR017956">
    <property type="entry name" value="AT_hook_DNA-bd_motif"/>
</dbReference>
<reference evidence="15" key="1">
    <citation type="submission" date="2023-11" db="EMBL/GenBank/DDBJ databases">
        <title>Genome assemblies of two species of porcelain crab, Petrolisthes cinctipes and Petrolisthes manimaculis (Anomura: Porcellanidae).</title>
        <authorList>
            <person name="Angst P."/>
        </authorList>
    </citation>
    <scope>NUCLEOTIDE SEQUENCE</scope>
    <source>
        <strain evidence="15">PB745_02</strain>
        <tissue evidence="15">Gill</tissue>
    </source>
</reference>
<feature type="compositionally biased region" description="Low complexity" evidence="14">
    <location>
        <begin position="52"/>
        <end position="64"/>
    </location>
</feature>
<dbReference type="PRINTS" id="PR00929">
    <property type="entry name" value="ATHOOK"/>
</dbReference>
<evidence type="ECO:0000256" key="3">
    <source>
        <dbReference type="ARBA" id="ARBA00004604"/>
    </source>
</evidence>
<feature type="region of interest" description="Disordered" evidence="14">
    <location>
        <begin position="467"/>
        <end position="561"/>
    </location>
</feature>
<dbReference type="GO" id="GO:0005694">
    <property type="term" value="C:chromosome"/>
    <property type="evidence" value="ECO:0007669"/>
    <property type="project" value="UniProtKB-SubCell"/>
</dbReference>
<feature type="compositionally biased region" description="Polar residues" evidence="14">
    <location>
        <begin position="65"/>
        <end position="78"/>
    </location>
</feature>
<evidence type="ECO:0000256" key="13">
    <source>
        <dbReference type="ARBA" id="ARBA00093307"/>
    </source>
</evidence>
<comment type="similarity">
    <text evidence="4">Belongs to the CGR1 family.</text>
</comment>
<evidence type="ECO:0000256" key="2">
    <source>
        <dbReference type="ARBA" id="ARBA00004286"/>
    </source>
</evidence>
<feature type="region of interest" description="Disordered" evidence="14">
    <location>
        <begin position="917"/>
        <end position="943"/>
    </location>
</feature>
<evidence type="ECO:0000256" key="12">
    <source>
        <dbReference type="ARBA" id="ARBA00023242"/>
    </source>
</evidence>
<feature type="compositionally biased region" description="Acidic residues" evidence="14">
    <location>
        <begin position="228"/>
        <end position="241"/>
    </location>
</feature>
<dbReference type="GO" id="GO:0003677">
    <property type="term" value="F:DNA binding"/>
    <property type="evidence" value="ECO:0007669"/>
    <property type="project" value="InterPro"/>
</dbReference>
<feature type="compositionally biased region" description="Basic and acidic residues" evidence="14">
    <location>
        <begin position="627"/>
        <end position="642"/>
    </location>
</feature>
<feature type="compositionally biased region" description="Low complexity" evidence="14">
    <location>
        <begin position="735"/>
        <end position="751"/>
    </location>
</feature>
<feature type="region of interest" description="Disordered" evidence="14">
    <location>
        <begin position="336"/>
        <end position="409"/>
    </location>
</feature>
<feature type="compositionally biased region" description="Low complexity" evidence="14">
    <location>
        <begin position="375"/>
        <end position="388"/>
    </location>
</feature>
<feature type="region of interest" description="Disordered" evidence="14">
    <location>
        <begin position="1"/>
        <end position="251"/>
    </location>
</feature>
<evidence type="ECO:0000256" key="8">
    <source>
        <dbReference type="ARBA" id="ARBA00022552"/>
    </source>
</evidence>
<evidence type="ECO:0000313" key="15">
    <source>
        <dbReference type="EMBL" id="KAK4316878.1"/>
    </source>
</evidence>
<feature type="compositionally biased region" description="Polar residues" evidence="14">
    <location>
        <begin position="511"/>
        <end position="531"/>
    </location>
</feature>
<keyword evidence="8" id="KW-0698">rRNA processing</keyword>
<keyword evidence="12" id="KW-0539">Nucleus</keyword>
<keyword evidence="16" id="KW-1185">Reference proteome</keyword>
<comment type="caution">
    <text evidence="15">The sequence shown here is derived from an EMBL/GenBank/DDBJ whole genome shotgun (WGS) entry which is preliminary data.</text>
</comment>
<dbReference type="GO" id="GO:0005730">
    <property type="term" value="C:nucleolus"/>
    <property type="evidence" value="ECO:0007669"/>
    <property type="project" value="UniProtKB-SubCell"/>
</dbReference>
<dbReference type="PANTHER" id="PTHR13557">
    <property type="entry name" value="COILED-COIL DOMAIN-CONTAINING PROTEIN 86"/>
    <property type="match status" value="1"/>
</dbReference>
<name>A0AAE1UAN9_9EUCA</name>
<dbReference type="InterPro" id="IPR026570">
    <property type="entry name" value="CCDC86"/>
</dbReference>
<dbReference type="AlphaFoldDB" id="A0AAE1UAN9"/>
<keyword evidence="9" id="KW-0597">Phosphoprotein</keyword>
<feature type="compositionally biased region" description="Low complexity" evidence="14">
    <location>
        <begin position="85"/>
        <end position="97"/>
    </location>
</feature>
<dbReference type="EMBL" id="JAWZYT010000976">
    <property type="protein sequence ID" value="KAK4316878.1"/>
    <property type="molecule type" value="Genomic_DNA"/>
</dbReference>
<evidence type="ECO:0000256" key="4">
    <source>
        <dbReference type="ARBA" id="ARBA00007869"/>
    </source>
</evidence>